<dbReference type="EMBL" id="CM027684">
    <property type="protein sequence ID" value="KAG0528929.1"/>
    <property type="molecule type" value="Genomic_DNA"/>
</dbReference>
<sequence>MTSLVLPQICSSPHPSVLAKLPVAVRSSPRAECRRRGLRNRWVNPSHHRPPFPTPWAAAAKIAALASRCTRTVAPSLVLTSSKLVDYIKRAADDLSDRPNILICSYWLATSIPIGCTWLDLSGRAAPCRHSPLSRQSTALAIGHTKMLAEDKKHRSLPTPTIICKNIIVLCQYTVVLSKVTLLIQRRWTSNWLIVLQHI</sequence>
<dbReference type="EMBL" id="CM027684">
    <property type="protein sequence ID" value="KAG0528931.1"/>
    <property type="molecule type" value="Genomic_DNA"/>
</dbReference>
<reference evidence="1" key="2">
    <citation type="submission" date="2020-10" db="EMBL/GenBank/DDBJ databases">
        <authorList>
            <person name="Cooper E.A."/>
            <person name="Brenton Z.W."/>
            <person name="Flinn B.S."/>
            <person name="Jenkins J."/>
            <person name="Shu S."/>
            <person name="Flowers D."/>
            <person name="Luo F."/>
            <person name="Wang Y."/>
            <person name="Xia P."/>
            <person name="Barry K."/>
            <person name="Daum C."/>
            <person name="Lipzen A."/>
            <person name="Yoshinaga Y."/>
            <person name="Schmutz J."/>
            <person name="Saski C."/>
            <person name="Vermerris W."/>
            <person name="Kresovich S."/>
        </authorList>
    </citation>
    <scope>NUCLEOTIDE SEQUENCE</scope>
</reference>
<proteinExistence type="predicted"/>
<evidence type="ECO:0000313" key="2">
    <source>
        <dbReference type="Proteomes" id="UP000807115"/>
    </source>
</evidence>
<organism evidence="1 2">
    <name type="scientific">Sorghum bicolor</name>
    <name type="common">Sorghum</name>
    <name type="synonym">Sorghum vulgare</name>
    <dbReference type="NCBI Taxonomy" id="4558"/>
    <lineage>
        <taxon>Eukaryota</taxon>
        <taxon>Viridiplantae</taxon>
        <taxon>Streptophyta</taxon>
        <taxon>Embryophyta</taxon>
        <taxon>Tracheophyta</taxon>
        <taxon>Spermatophyta</taxon>
        <taxon>Magnoliopsida</taxon>
        <taxon>Liliopsida</taxon>
        <taxon>Poales</taxon>
        <taxon>Poaceae</taxon>
        <taxon>PACMAD clade</taxon>
        <taxon>Panicoideae</taxon>
        <taxon>Andropogonodae</taxon>
        <taxon>Andropogoneae</taxon>
        <taxon>Sorghinae</taxon>
        <taxon>Sorghum</taxon>
    </lineage>
</organism>
<dbReference type="Proteomes" id="UP000807115">
    <property type="component" value="Chromosome 5"/>
</dbReference>
<name>A0A921QVE7_SORBI</name>
<comment type="caution">
    <text evidence="1">The sequence shown here is derived from an EMBL/GenBank/DDBJ whole genome shotgun (WGS) entry which is preliminary data.</text>
</comment>
<accession>A0A921QVE7</accession>
<gene>
    <name evidence="1" type="ORF">BDA96_05G054300</name>
</gene>
<reference evidence="1" key="1">
    <citation type="journal article" date="2019" name="BMC Genomics">
        <title>A new reference genome for Sorghum bicolor reveals high levels of sequence similarity between sweet and grain genotypes: implications for the genetics of sugar metabolism.</title>
        <authorList>
            <person name="Cooper E.A."/>
            <person name="Brenton Z.W."/>
            <person name="Flinn B.S."/>
            <person name="Jenkins J."/>
            <person name="Shu S."/>
            <person name="Flowers D."/>
            <person name="Luo F."/>
            <person name="Wang Y."/>
            <person name="Xia P."/>
            <person name="Barry K."/>
            <person name="Daum C."/>
            <person name="Lipzen A."/>
            <person name="Yoshinaga Y."/>
            <person name="Schmutz J."/>
            <person name="Saski C."/>
            <person name="Vermerris W."/>
            <person name="Kresovich S."/>
        </authorList>
    </citation>
    <scope>NUCLEOTIDE SEQUENCE</scope>
</reference>
<protein>
    <submittedName>
        <fullName evidence="1">Uncharacterized protein</fullName>
    </submittedName>
</protein>
<dbReference type="AlphaFoldDB" id="A0A921QVE7"/>
<evidence type="ECO:0000313" key="1">
    <source>
        <dbReference type="EMBL" id="KAG0528929.1"/>
    </source>
</evidence>